<keyword evidence="2" id="KW-1185">Reference proteome</keyword>
<sequence>MSSRRKISRCQKVEMKKISNESNLQMTFSRRRSGLFKKASELCTLCGAEIALVVFSPREKVFSFGHPNIDTVIDHYLSLVPPQNNDITQFIEAQRRANVHQLNIELTQINNMLDNEKRRHDELSHVHKMFEDQYWWVCPIDEMNQGELELFKNALKDLKKQIVIHADMLVIQGPLTLTLPFFQNPMLQPHLCGFNNMGGGRGYDPLDSFDSRV</sequence>
<evidence type="ECO:0000313" key="1">
    <source>
        <dbReference type="EMBL" id="CAJ2658161.1"/>
    </source>
</evidence>
<dbReference type="Proteomes" id="UP001177021">
    <property type="component" value="Unassembled WGS sequence"/>
</dbReference>
<organism evidence="1 2">
    <name type="scientific">Trifolium pratense</name>
    <name type="common">Red clover</name>
    <dbReference type="NCBI Taxonomy" id="57577"/>
    <lineage>
        <taxon>Eukaryota</taxon>
        <taxon>Viridiplantae</taxon>
        <taxon>Streptophyta</taxon>
        <taxon>Embryophyta</taxon>
        <taxon>Tracheophyta</taxon>
        <taxon>Spermatophyta</taxon>
        <taxon>Magnoliopsida</taxon>
        <taxon>eudicotyledons</taxon>
        <taxon>Gunneridae</taxon>
        <taxon>Pentapetalae</taxon>
        <taxon>rosids</taxon>
        <taxon>fabids</taxon>
        <taxon>Fabales</taxon>
        <taxon>Fabaceae</taxon>
        <taxon>Papilionoideae</taxon>
        <taxon>50 kb inversion clade</taxon>
        <taxon>NPAAA clade</taxon>
        <taxon>Hologalegina</taxon>
        <taxon>IRL clade</taxon>
        <taxon>Trifolieae</taxon>
        <taxon>Trifolium</taxon>
    </lineage>
</organism>
<evidence type="ECO:0000313" key="2">
    <source>
        <dbReference type="Proteomes" id="UP001177021"/>
    </source>
</evidence>
<name>A0ACB0KNQ3_TRIPR</name>
<gene>
    <name evidence="1" type="ORF">MILVUS5_LOCUS24586</name>
</gene>
<dbReference type="EMBL" id="CASHSV030000311">
    <property type="protein sequence ID" value="CAJ2658161.1"/>
    <property type="molecule type" value="Genomic_DNA"/>
</dbReference>
<proteinExistence type="predicted"/>
<reference evidence="1" key="1">
    <citation type="submission" date="2023-10" db="EMBL/GenBank/DDBJ databases">
        <authorList>
            <person name="Rodriguez Cubillos JULIANA M."/>
            <person name="De Vega J."/>
        </authorList>
    </citation>
    <scope>NUCLEOTIDE SEQUENCE</scope>
</reference>
<accession>A0ACB0KNQ3</accession>
<comment type="caution">
    <text evidence="1">The sequence shown here is derived from an EMBL/GenBank/DDBJ whole genome shotgun (WGS) entry which is preliminary data.</text>
</comment>
<protein>
    <submittedName>
        <fullName evidence="1">Uncharacterized protein</fullName>
    </submittedName>
</protein>